<dbReference type="Proteomes" id="UP001500350">
    <property type="component" value="Unassembled WGS sequence"/>
</dbReference>
<evidence type="ECO:0000313" key="6">
    <source>
        <dbReference type="Proteomes" id="UP001500350"/>
    </source>
</evidence>
<name>A0ABN2DHJ7_9MICO</name>
<dbReference type="InterPro" id="IPR047110">
    <property type="entry name" value="GABD/Sad-like"/>
</dbReference>
<evidence type="ECO:0000256" key="1">
    <source>
        <dbReference type="ARBA" id="ARBA00009986"/>
    </source>
</evidence>
<dbReference type="InterPro" id="IPR016162">
    <property type="entry name" value="Ald_DH_N"/>
</dbReference>
<dbReference type="Gene3D" id="3.40.309.10">
    <property type="entry name" value="Aldehyde Dehydrogenase, Chain A, domain 2"/>
    <property type="match status" value="1"/>
</dbReference>
<accession>A0ABN2DHJ7</accession>
<dbReference type="InterPro" id="IPR015590">
    <property type="entry name" value="Aldehyde_DH_dom"/>
</dbReference>
<dbReference type="Pfam" id="PF00171">
    <property type="entry name" value="Aldedh"/>
    <property type="match status" value="1"/>
</dbReference>
<protein>
    <submittedName>
        <fullName evidence="5">NAD-dependent succinate-semialdehyde dehydrogenase</fullName>
    </submittedName>
</protein>
<dbReference type="PANTHER" id="PTHR43217">
    <property type="entry name" value="SUCCINATE SEMIALDEHYDE DEHYDROGENASE [NAD(P)+] SAD"/>
    <property type="match status" value="1"/>
</dbReference>
<keyword evidence="6" id="KW-1185">Reference proteome</keyword>
<evidence type="ECO:0000256" key="2">
    <source>
        <dbReference type="ARBA" id="ARBA00022857"/>
    </source>
</evidence>
<evidence type="ECO:0000313" key="5">
    <source>
        <dbReference type="EMBL" id="GAA1576310.1"/>
    </source>
</evidence>
<dbReference type="SUPFAM" id="SSF53720">
    <property type="entry name" value="ALDH-like"/>
    <property type="match status" value="1"/>
</dbReference>
<gene>
    <name evidence="5" type="ORF">GCM10009763_24450</name>
</gene>
<feature type="domain" description="Aldehyde dehydrogenase" evidence="4">
    <location>
        <begin position="10"/>
        <end position="463"/>
    </location>
</feature>
<dbReference type="PANTHER" id="PTHR43217:SF2">
    <property type="entry name" value="SUCCINATE-SEMIALDEHYDE DEHYDROGENASE [NADP(+)]"/>
    <property type="match status" value="1"/>
</dbReference>
<dbReference type="Gene3D" id="3.40.605.10">
    <property type="entry name" value="Aldehyde Dehydrogenase, Chain A, domain 1"/>
    <property type="match status" value="1"/>
</dbReference>
<organism evidence="5 6">
    <name type="scientific">Dermacoccus profundi</name>
    <dbReference type="NCBI Taxonomy" id="322602"/>
    <lineage>
        <taxon>Bacteria</taxon>
        <taxon>Bacillati</taxon>
        <taxon>Actinomycetota</taxon>
        <taxon>Actinomycetes</taxon>
        <taxon>Micrococcales</taxon>
        <taxon>Dermacoccaceae</taxon>
        <taxon>Dermacoccus</taxon>
    </lineage>
</organism>
<dbReference type="CDD" id="cd07100">
    <property type="entry name" value="ALDH_SSADH1_GabD1"/>
    <property type="match status" value="1"/>
</dbReference>
<evidence type="ECO:0000256" key="3">
    <source>
        <dbReference type="ARBA" id="ARBA00023002"/>
    </source>
</evidence>
<keyword evidence="3" id="KW-0560">Oxidoreductase</keyword>
<comment type="similarity">
    <text evidence="1">Belongs to the aldehyde dehydrogenase family.</text>
</comment>
<dbReference type="EMBL" id="BAAANW010000030">
    <property type="protein sequence ID" value="GAA1576310.1"/>
    <property type="molecule type" value="Genomic_DNA"/>
</dbReference>
<reference evidence="5 6" key="1">
    <citation type="journal article" date="2019" name="Int. J. Syst. Evol. Microbiol.">
        <title>The Global Catalogue of Microorganisms (GCM) 10K type strain sequencing project: providing services to taxonomists for standard genome sequencing and annotation.</title>
        <authorList>
            <consortium name="The Broad Institute Genomics Platform"/>
            <consortium name="The Broad Institute Genome Sequencing Center for Infectious Disease"/>
            <person name="Wu L."/>
            <person name="Ma J."/>
        </authorList>
    </citation>
    <scope>NUCLEOTIDE SEQUENCE [LARGE SCALE GENOMIC DNA]</scope>
    <source>
        <strain evidence="5 6">JCM 14589</strain>
    </source>
</reference>
<dbReference type="InterPro" id="IPR016161">
    <property type="entry name" value="Ald_DH/histidinol_DH"/>
</dbReference>
<dbReference type="InterPro" id="IPR044148">
    <property type="entry name" value="ALDH_GabD1-like"/>
</dbReference>
<proteinExistence type="inferred from homology"/>
<sequence>MRSEITSRREIQTYRIENPATGVFEKEFDSTSDADVRAAVERAHAAFDTWRRESAQTRADAMKRVADAYDERADELARTIATEMGKPLTEAKGEVELAGSIFRWYGEHGPALLEEEKLDIGDEASSVVVTDPIGVLMGVMPWNFPHYQVARFAAPNLMLGNTILLKHASICGSSAVFIEEILHAAGVPEDAYINLFVSNDQVTSIIEDSRVRGVSLTGSEGAGIAVAETAAKNLKMSVLELGGSDPLIVLDDVDVAATAEAVAKARMSNAGQACNSPKRIFVPQAMFAEFTDVVVTTVGELKVGDPLDQATEMGPLSSIEARDGVVEQVRKAVSEGATLRAGGDALDKDGAWMAPTVITGVTSEMDAYAEEIFGPVAMIFPYSSVDEAVRVANDSSFGLSGSVWAKDVEKAEEIARRLEVGMTYVNEHGTTKAGLPFGGVRRSGYGRELGRWGFTEFANPKLVRVAS</sequence>
<keyword evidence="2" id="KW-0521">NADP</keyword>
<evidence type="ECO:0000259" key="4">
    <source>
        <dbReference type="Pfam" id="PF00171"/>
    </source>
</evidence>
<dbReference type="InterPro" id="IPR016163">
    <property type="entry name" value="Ald_DH_C"/>
</dbReference>
<comment type="caution">
    <text evidence="5">The sequence shown here is derived from an EMBL/GenBank/DDBJ whole genome shotgun (WGS) entry which is preliminary data.</text>
</comment>